<proteinExistence type="predicted"/>
<evidence type="ECO:0000256" key="1">
    <source>
        <dbReference type="SAM" id="MobiDB-lite"/>
    </source>
</evidence>
<dbReference type="EMBL" id="JBHSWU010000176">
    <property type="protein sequence ID" value="MFC6724415.1"/>
    <property type="molecule type" value="Genomic_DNA"/>
</dbReference>
<protein>
    <submittedName>
        <fullName evidence="2">Uncharacterized protein</fullName>
    </submittedName>
</protein>
<name>A0ABD5RYM1_9EURY</name>
<comment type="caution">
    <text evidence="2">The sequence shown here is derived from an EMBL/GenBank/DDBJ whole genome shotgun (WGS) entry which is preliminary data.</text>
</comment>
<evidence type="ECO:0000313" key="3">
    <source>
        <dbReference type="Proteomes" id="UP001596328"/>
    </source>
</evidence>
<feature type="region of interest" description="Disordered" evidence="1">
    <location>
        <begin position="1"/>
        <end position="29"/>
    </location>
</feature>
<reference evidence="2 3" key="1">
    <citation type="journal article" date="2019" name="Int. J. Syst. Evol. Microbiol.">
        <title>The Global Catalogue of Microorganisms (GCM) 10K type strain sequencing project: providing services to taxonomists for standard genome sequencing and annotation.</title>
        <authorList>
            <consortium name="The Broad Institute Genomics Platform"/>
            <consortium name="The Broad Institute Genome Sequencing Center for Infectious Disease"/>
            <person name="Wu L."/>
            <person name="Ma J."/>
        </authorList>
    </citation>
    <scope>NUCLEOTIDE SEQUENCE [LARGE SCALE GENOMIC DNA]</scope>
    <source>
        <strain evidence="2 3">NBRC 111368</strain>
    </source>
</reference>
<dbReference type="AlphaFoldDB" id="A0ABD5RYM1"/>
<keyword evidence="3" id="KW-1185">Reference proteome</keyword>
<dbReference type="Proteomes" id="UP001596328">
    <property type="component" value="Unassembled WGS sequence"/>
</dbReference>
<evidence type="ECO:0000313" key="2">
    <source>
        <dbReference type="EMBL" id="MFC6724415.1"/>
    </source>
</evidence>
<accession>A0ABD5RYM1</accession>
<organism evidence="2 3">
    <name type="scientific">Halobium palmae</name>
    <dbReference type="NCBI Taxonomy" id="1776492"/>
    <lineage>
        <taxon>Archaea</taxon>
        <taxon>Methanobacteriati</taxon>
        <taxon>Methanobacteriota</taxon>
        <taxon>Stenosarchaea group</taxon>
        <taxon>Halobacteria</taxon>
        <taxon>Halobacteriales</taxon>
        <taxon>Haloferacaceae</taxon>
        <taxon>Halobium</taxon>
    </lineage>
</organism>
<gene>
    <name evidence="2" type="ORF">ACFQE1_08520</name>
</gene>
<sequence length="67" mass="6794">MRQTRVTPGASRSVGKSVVIPGPSAADSAPVEPVVDASVATEHVLVAVRPEPTAAEDLDAIRGAFEG</sequence>